<evidence type="ECO:0000313" key="7">
    <source>
        <dbReference type="Proteomes" id="UP001152759"/>
    </source>
</evidence>
<keyword evidence="4 5" id="KW-0472">Membrane</keyword>
<feature type="transmembrane region" description="Helical" evidence="5">
    <location>
        <begin position="376"/>
        <end position="397"/>
    </location>
</feature>
<protein>
    <recommendedName>
        <fullName evidence="8">Major facilitator superfamily (MFS) profile domain-containing protein</fullName>
    </recommendedName>
</protein>
<evidence type="ECO:0000256" key="5">
    <source>
        <dbReference type="SAM" id="Phobius"/>
    </source>
</evidence>
<dbReference type="PANTHER" id="PTHR48021">
    <property type="match status" value="1"/>
</dbReference>
<feature type="transmembrane region" description="Helical" evidence="5">
    <location>
        <begin position="155"/>
        <end position="176"/>
    </location>
</feature>
<feature type="transmembrane region" description="Helical" evidence="5">
    <location>
        <begin position="103"/>
        <end position="121"/>
    </location>
</feature>
<dbReference type="SUPFAM" id="SSF103473">
    <property type="entry name" value="MFS general substrate transporter"/>
    <property type="match status" value="1"/>
</dbReference>
<keyword evidence="7" id="KW-1185">Reference proteome</keyword>
<evidence type="ECO:0000256" key="3">
    <source>
        <dbReference type="ARBA" id="ARBA00022989"/>
    </source>
</evidence>
<feature type="transmembrane region" description="Helical" evidence="5">
    <location>
        <begin position="409"/>
        <end position="427"/>
    </location>
</feature>
<evidence type="ECO:0000256" key="1">
    <source>
        <dbReference type="ARBA" id="ARBA00004370"/>
    </source>
</evidence>
<dbReference type="Proteomes" id="UP001152759">
    <property type="component" value="Chromosome 7"/>
</dbReference>
<feature type="transmembrane region" description="Helical" evidence="5">
    <location>
        <begin position="270"/>
        <end position="291"/>
    </location>
</feature>
<name>A0A9P0F877_BEMTA</name>
<dbReference type="InterPro" id="IPR005828">
    <property type="entry name" value="MFS_sugar_transport-like"/>
</dbReference>
<dbReference type="Gene3D" id="1.20.1250.20">
    <property type="entry name" value="MFS general substrate transporter like domains"/>
    <property type="match status" value="1"/>
</dbReference>
<evidence type="ECO:0008006" key="8">
    <source>
        <dbReference type="Google" id="ProtNLM"/>
    </source>
</evidence>
<dbReference type="AlphaFoldDB" id="A0A9P0F877"/>
<feature type="transmembrane region" description="Helical" evidence="5">
    <location>
        <begin position="439"/>
        <end position="457"/>
    </location>
</feature>
<feature type="transmembrane region" description="Helical" evidence="5">
    <location>
        <begin position="303"/>
        <end position="328"/>
    </location>
</feature>
<feature type="transmembrane region" description="Helical" evidence="5">
    <location>
        <begin position="127"/>
        <end position="148"/>
    </location>
</feature>
<dbReference type="Pfam" id="PF00083">
    <property type="entry name" value="Sugar_tr"/>
    <property type="match status" value="1"/>
</dbReference>
<dbReference type="InterPro" id="IPR036259">
    <property type="entry name" value="MFS_trans_sf"/>
</dbReference>
<evidence type="ECO:0000313" key="6">
    <source>
        <dbReference type="EMBL" id="CAH0393813.1"/>
    </source>
</evidence>
<sequence length="489" mass="55162">MFSKFMPFKSKSMSMETGNDRAIKPLICVALLIVFLAGCILGRSEDPRDEDDPYNRLKNHHDPKTFGDILYEYIRDIVKVPVIATVFFCWVCGSFADEHGRVGAMQLFFMLSGIGFGFLVYAQEYDFSILGTFILGAALGCSIPAPIYIAELCPVAYRSFFLGLVPVALSLGMFTVDVIELRGAEDTAWKSLCCFSGIGFLLSLFLHEAPEWLVMRNRPDAAIESLKWLKETSVDVDVDLRKLQETSMAANQRSDTTLEMLTDKRVWKPFAMLLGLALFQHLCGFYILIFYAPYLVNQYRTNIYWFSSYTGTDFLLLVATSAALVFHANLPRRTVAGLSGIGSSAALLGLFLHAHLFVAPHDLLDPTPDKDMLVPVFFFTLYIFSAVMGIYTLPWILMFEVFPLRHRGILCGLSFSTLYLGLFAFESRLNNYLLTGMDLQSLLCFFGTCALGFALFARSCLVETHKKTFEEIERGFTKERIFLPIDEKM</sequence>
<dbReference type="GO" id="GO:0022857">
    <property type="term" value="F:transmembrane transporter activity"/>
    <property type="evidence" value="ECO:0007669"/>
    <property type="project" value="InterPro"/>
</dbReference>
<keyword evidence="3 5" id="KW-1133">Transmembrane helix</keyword>
<evidence type="ECO:0000256" key="2">
    <source>
        <dbReference type="ARBA" id="ARBA00022692"/>
    </source>
</evidence>
<dbReference type="EMBL" id="OU963868">
    <property type="protein sequence ID" value="CAH0393813.1"/>
    <property type="molecule type" value="Genomic_DNA"/>
</dbReference>
<gene>
    <name evidence="6" type="ORF">BEMITA_LOCUS12174</name>
</gene>
<feature type="transmembrane region" description="Helical" evidence="5">
    <location>
        <begin position="335"/>
        <end position="356"/>
    </location>
</feature>
<evidence type="ECO:0000256" key="4">
    <source>
        <dbReference type="ARBA" id="ARBA00023136"/>
    </source>
</evidence>
<dbReference type="KEGG" id="btab:109035851"/>
<organism evidence="6 7">
    <name type="scientific">Bemisia tabaci</name>
    <name type="common">Sweetpotato whitefly</name>
    <name type="synonym">Aleurodes tabaci</name>
    <dbReference type="NCBI Taxonomy" id="7038"/>
    <lineage>
        <taxon>Eukaryota</taxon>
        <taxon>Metazoa</taxon>
        <taxon>Ecdysozoa</taxon>
        <taxon>Arthropoda</taxon>
        <taxon>Hexapoda</taxon>
        <taxon>Insecta</taxon>
        <taxon>Pterygota</taxon>
        <taxon>Neoptera</taxon>
        <taxon>Paraneoptera</taxon>
        <taxon>Hemiptera</taxon>
        <taxon>Sternorrhyncha</taxon>
        <taxon>Aleyrodoidea</taxon>
        <taxon>Aleyrodidae</taxon>
        <taxon>Aleyrodinae</taxon>
        <taxon>Bemisia</taxon>
    </lineage>
</organism>
<keyword evidence="2 5" id="KW-0812">Transmembrane</keyword>
<dbReference type="InterPro" id="IPR050549">
    <property type="entry name" value="MFS_Trehalose_Transporter"/>
</dbReference>
<reference evidence="6" key="1">
    <citation type="submission" date="2021-12" db="EMBL/GenBank/DDBJ databases">
        <authorList>
            <person name="King R."/>
        </authorList>
    </citation>
    <scope>NUCLEOTIDE SEQUENCE</scope>
</reference>
<accession>A0A9P0F877</accession>
<dbReference type="GO" id="GO:0016020">
    <property type="term" value="C:membrane"/>
    <property type="evidence" value="ECO:0007669"/>
    <property type="project" value="UniProtKB-SubCell"/>
</dbReference>
<comment type="subcellular location">
    <subcellularLocation>
        <location evidence="1">Membrane</location>
    </subcellularLocation>
</comment>
<dbReference type="PANTHER" id="PTHR48021:SF1">
    <property type="entry name" value="GH07001P-RELATED"/>
    <property type="match status" value="1"/>
</dbReference>
<proteinExistence type="predicted"/>